<dbReference type="InterPro" id="IPR036249">
    <property type="entry name" value="Thioredoxin-like_sf"/>
</dbReference>
<evidence type="ECO:0000259" key="2">
    <source>
        <dbReference type="Pfam" id="PF08534"/>
    </source>
</evidence>
<feature type="region of interest" description="Disordered" evidence="1">
    <location>
        <begin position="1"/>
        <end position="23"/>
    </location>
</feature>
<gene>
    <name evidence="3" type="ORF">ACFSKW_29760</name>
</gene>
<evidence type="ECO:0000313" key="3">
    <source>
        <dbReference type="EMBL" id="MFD1935664.1"/>
    </source>
</evidence>
<keyword evidence="4" id="KW-1185">Reference proteome</keyword>
<dbReference type="Proteomes" id="UP001597368">
    <property type="component" value="Unassembled WGS sequence"/>
</dbReference>
<feature type="domain" description="Redoxin" evidence="2">
    <location>
        <begin position="32"/>
        <end position="130"/>
    </location>
</feature>
<evidence type="ECO:0000256" key="1">
    <source>
        <dbReference type="SAM" id="MobiDB-lite"/>
    </source>
</evidence>
<protein>
    <submittedName>
        <fullName evidence="3">Redoxin family protein</fullName>
    </submittedName>
</protein>
<dbReference type="EMBL" id="JBHUFV010000046">
    <property type="protein sequence ID" value="MFD1935664.1"/>
    <property type="molecule type" value="Genomic_DNA"/>
</dbReference>
<dbReference type="Gene3D" id="3.40.30.10">
    <property type="entry name" value="Glutaredoxin"/>
    <property type="match status" value="1"/>
</dbReference>
<evidence type="ECO:0000313" key="4">
    <source>
        <dbReference type="Proteomes" id="UP001597368"/>
    </source>
</evidence>
<name>A0ABW4T342_9ACTN</name>
<dbReference type="InterPro" id="IPR013740">
    <property type="entry name" value="Redoxin"/>
</dbReference>
<sequence length="145" mass="16294">MRRTLGTVRLSADRQAGGRHPQGWDEIPGARGCSQEACGFRDLLAALRAEGAERVVALSTDRAEYQRELVRRLHLPYPMVSDPTFALGRSLDLPTFEANGLTLYKRLTMVVRGNTVEHVFYPIFPPDTHAAEVLDWLRRNPLSHA</sequence>
<organism evidence="3 4">
    <name type="scientific">Nonomuraea mangrovi</name>
    <dbReference type="NCBI Taxonomy" id="2316207"/>
    <lineage>
        <taxon>Bacteria</taxon>
        <taxon>Bacillati</taxon>
        <taxon>Actinomycetota</taxon>
        <taxon>Actinomycetes</taxon>
        <taxon>Streptosporangiales</taxon>
        <taxon>Streptosporangiaceae</taxon>
        <taxon>Nonomuraea</taxon>
    </lineage>
</organism>
<proteinExistence type="predicted"/>
<dbReference type="SUPFAM" id="SSF52833">
    <property type="entry name" value="Thioredoxin-like"/>
    <property type="match status" value="1"/>
</dbReference>
<reference evidence="4" key="1">
    <citation type="journal article" date="2019" name="Int. J. Syst. Evol. Microbiol.">
        <title>The Global Catalogue of Microorganisms (GCM) 10K type strain sequencing project: providing services to taxonomists for standard genome sequencing and annotation.</title>
        <authorList>
            <consortium name="The Broad Institute Genomics Platform"/>
            <consortium name="The Broad Institute Genome Sequencing Center for Infectious Disease"/>
            <person name="Wu L."/>
            <person name="Ma J."/>
        </authorList>
    </citation>
    <scope>NUCLEOTIDE SEQUENCE [LARGE SCALE GENOMIC DNA]</scope>
    <source>
        <strain evidence="4">ICMP 6774ER</strain>
    </source>
</reference>
<dbReference type="Pfam" id="PF08534">
    <property type="entry name" value="Redoxin"/>
    <property type="match status" value="1"/>
</dbReference>
<accession>A0ABW4T342</accession>
<dbReference type="RefSeq" id="WP_379575836.1">
    <property type="nucleotide sequence ID" value="NZ_JBHUFV010000046.1"/>
</dbReference>
<comment type="caution">
    <text evidence="3">The sequence shown here is derived from an EMBL/GenBank/DDBJ whole genome shotgun (WGS) entry which is preliminary data.</text>
</comment>